<dbReference type="Gene3D" id="2.180.10.10">
    <property type="entry name" value="RHS repeat-associated core"/>
    <property type="match status" value="1"/>
</dbReference>
<gene>
    <name evidence="1" type="ORF">K1F36_19185</name>
</gene>
<comment type="caution">
    <text evidence="1">The sequence shown here is derived from an EMBL/GenBank/DDBJ whole genome shotgun (WGS) entry which is preliminary data.</text>
</comment>
<sequence length="113" mass="12728">TVSTGSSVTDYAGNFVYQDNVLQFFGQSEGYVTPDGMNGYDYVYQYKDHLGNIRLSYVEDGNGGLEIVEENNYYPFGLKHKGYNDNGISPLGNDVAQKWKFLGVERQEEFGLN</sequence>
<evidence type="ECO:0000313" key="1">
    <source>
        <dbReference type="EMBL" id="MBW8201954.1"/>
    </source>
</evidence>
<feature type="non-terminal residue" evidence="1">
    <location>
        <position position="113"/>
    </location>
</feature>
<name>A0ABS7EWF2_9FLAO</name>
<evidence type="ECO:0008006" key="3">
    <source>
        <dbReference type="Google" id="ProtNLM"/>
    </source>
</evidence>
<protein>
    <recommendedName>
        <fullName evidence="3">RHS repeat-associated core domain-containing protein</fullName>
    </recommendedName>
</protein>
<feature type="non-terminal residue" evidence="1">
    <location>
        <position position="1"/>
    </location>
</feature>
<reference evidence="1 2" key="1">
    <citation type="submission" date="2021-08" db="EMBL/GenBank/DDBJ databases">
        <title>Muricauda profundi sp. nov., a marine bacterium isolated from deep seawater of the Mariana Trench.</title>
        <authorList>
            <person name="Wei Y."/>
        </authorList>
    </citation>
    <scope>NUCLEOTIDE SEQUENCE [LARGE SCALE GENOMIC DNA]</scope>
    <source>
        <strain evidence="1 2">W52</strain>
    </source>
</reference>
<keyword evidence="2" id="KW-1185">Reference proteome</keyword>
<accession>A0ABS7EWF2</accession>
<proteinExistence type="predicted"/>
<evidence type="ECO:0000313" key="2">
    <source>
        <dbReference type="Proteomes" id="UP001196136"/>
    </source>
</evidence>
<organism evidence="1 2">
    <name type="scientific">Flagellimonas abyssi</name>
    <dbReference type="NCBI Taxonomy" id="2864871"/>
    <lineage>
        <taxon>Bacteria</taxon>
        <taxon>Pseudomonadati</taxon>
        <taxon>Bacteroidota</taxon>
        <taxon>Flavobacteriia</taxon>
        <taxon>Flavobacteriales</taxon>
        <taxon>Flavobacteriaceae</taxon>
        <taxon>Flagellimonas</taxon>
    </lineage>
</organism>
<dbReference type="Proteomes" id="UP001196136">
    <property type="component" value="Unassembled WGS sequence"/>
</dbReference>
<dbReference type="EMBL" id="JAHZSV010000058">
    <property type="protein sequence ID" value="MBW8201954.1"/>
    <property type="molecule type" value="Genomic_DNA"/>
</dbReference>